<dbReference type="InterPro" id="IPR000572">
    <property type="entry name" value="OxRdtase_Mopterin-bd_dom"/>
</dbReference>
<proteinExistence type="predicted"/>
<evidence type="ECO:0000256" key="1">
    <source>
        <dbReference type="SAM" id="MobiDB-lite"/>
    </source>
</evidence>
<protein>
    <submittedName>
        <fullName evidence="4">Molybdopterin-dependent oxidoreductase</fullName>
    </submittedName>
</protein>
<keyword evidence="2" id="KW-0812">Transmembrane</keyword>
<accession>A0ABW3SHF7</accession>
<keyword evidence="2" id="KW-0472">Membrane</keyword>
<dbReference type="PANTHER" id="PTHR43032">
    <property type="entry name" value="PROTEIN-METHIONINE-SULFOXIDE REDUCTASE"/>
    <property type="match status" value="1"/>
</dbReference>
<feature type="region of interest" description="Disordered" evidence="1">
    <location>
        <begin position="159"/>
        <end position="191"/>
    </location>
</feature>
<feature type="transmembrane region" description="Helical" evidence="2">
    <location>
        <begin position="122"/>
        <end position="140"/>
    </location>
</feature>
<evidence type="ECO:0000259" key="3">
    <source>
        <dbReference type="Pfam" id="PF00174"/>
    </source>
</evidence>
<name>A0ABW3SHF7_9BACL</name>
<dbReference type="InterPro" id="IPR016174">
    <property type="entry name" value="Di-haem_cyt_TM"/>
</dbReference>
<dbReference type="RefSeq" id="WP_240271304.1">
    <property type="nucleotide sequence ID" value="NZ_JAKSXN010000079.1"/>
</dbReference>
<gene>
    <name evidence="4" type="ORF">ACFQ2Z_20155</name>
</gene>
<feature type="domain" description="Oxidoreductase molybdopterin-binding" evidence="3">
    <location>
        <begin position="272"/>
        <end position="418"/>
    </location>
</feature>
<dbReference type="Gene3D" id="3.90.420.10">
    <property type="entry name" value="Oxidoreductase, molybdopterin-binding domain"/>
    <property type="match status" value="1"/>
</dbReference>
<organism evidence="4 5">
    <name type="scientific">Paenibacillus timonensis</name>
    <dbReference type="NCBI Taxonomy" id="225915"/>
    <lineage>
        <taxon>Bacteria</taxon>
        <taxon>Bacillati</taxon>
        <taxon>Bacillota</taxon>
        <taxon>Bacilli</taxon>
        <taxon>Bacillales</taxon>
        <taxon>Paenibacillaceae</taxon>
        <taxon>Paenibacillus</taxon>
    </lineage>
</organism>
<feature type="transmembrane region" description="Helical" evidence="2">
    <location>
        <begin position="90"/>
        <end position="110"/>
    </location>
</feature>
<dbReference type="PANTHER" id="PTHR43032:SF4">
    <property type="entry name" value="OXIDOREDUCTASE MOLYBDOPTERIN-BINDING DOMAIN-CONTAINING PROTEIN"/>
    <property type="match status" value="1"/>
</dbReference>
<dbReference type="Proteomes" id="UP001597211">
    <property type="component" value="Unassembled WGS sequence"/>
</dbReference>
<sequence length="432" mass="47958">MKGMLERLRKGYGRKLVALHAWNGWIVVILALTGLLLVGGFWRGLLGEGRVWLKWLHIAVGVVSILPVVYYLALAGKHWKQLRQKPWQRFNVIVVLALLLGWFGSGVLLWQFKAVGPRVSNAALTVHDLLTWIGLPYVIFHSLTRTKWLKEPARRSIKPEVHPAAAGKETEAKADAGAGEKQHQGPSSPQPVYTRRAFIRGAIGVGLAVTVGPTFLKWLGNSLGNVGGTRSVDRLLEENANRLVPNPVPLPASAQVVGGGAQGHFRVYTVTDIPSFSNENWSFTIDGLVSNKFKWSWEDFLKLERTVQVSDFHCVTGWSVYKNTWEGIPLRVLLKKAGVKPGAQTVKFYSGDGVYTDTLTLEQADMEDVMVAVLHDGKPIPSDLGGPVRLIVPKMYAYKSVKWLTRVELIEGEHVGYWEQRGYSNDAWVGLS</sequence>
<evidence type="ECO:0000256" key="2">
    <source>
        <dbReference type="SAM" id="Phobius"/>
    </source>
</evidence>
<keyword evidence="5" id="KW-1185">Reference proteome</keyword>
<evidence type="ECO:0000313" key="5">
    <source>
        <dbReference type="Proteomes" id="UP001597211"/>
    </source>
</evidence>
<dbReference type="SUPFAM" id="SSF56524">
    <property type="entry name" value="Oxidoreductase molybdopterin-binding domain"/>
    <property type="match status" value="1"/>
</dbReference>
<feature type="transmembrane region" description="Helical" evidence="2">
    <location>
        <begin position="21"/>
        <end position="43"/>
    </location>
</feature>
<evidence type="ECO:0000313" key="4">
    <source>
        <dbReference type="EMBL" id="MFD1183661.1"/>
    </source>
</evidence>
<keyword evidence="2" id="KW-1133">Transmembrane helix</keyword>
<dbReference type="InterPro" id="IPR036374">
    <property type="entry name" value="OxRdtase_Mopterin-bd_sf"/>
</dbReference>
<feature type="transmembrane region" description="Helical" evidence="2">
    <location>
        <begin position="55"/>
        <end position="74"/>
    </location>
</feature>
<comment type="caution">
    <text evidence="4">The sequence shown here is derived from an EMBL/GenBank/DDBJ whole genome shotgun (WGS) entry which is preliminary data.</text>
</comment>
<dbReference type="Pfam" id="PF00174">
    <property type="entry name" value="Oxidored_molyb"/>
    <property type="match status" value="1"/>
</dbReference>
<dbReference type="SUPFAM" id="SSF81342">
    <property type="entry name" value="Transmembrane di-heme cytochromes"/>
    <property type="match status" value="1"/>
</dbReference>
<dbReference type="EMBL" id="JBHTKZ010000052">
    <property type="protein sequence ID" value="MFD1183661.1"/>
    <property type="molecule type" value="Genomic_DNA"/>
</dbReference>
<reference evidence="5" key="1">
    <citation type="journal article" date="2019" name="Int. J. Syst. Evol. Microbiol.">
        <title>The Global Catalogue of Microorganisms (GCM) 10K type strain sequencing project: providing services to taxonomists for standard genome sequencing and annotation.</title>
        <authorList>
            <consortium name="The Broad Institute Genomics Platform"/>
            <consortium name="The Broad Institute Genome Sequencing Center for Infectious Disease"/>
            <person name="Wu L."/>
            <person name="Ma J."/>
        </authorList>
    </citation>
    <scope>NUCLEOTIDE SEQUENCE [LARGE SCALE GENOMIC DNA]</scope>
    <source>
        <strain evidence="5">CCUG 48216</strain>
    </source>
</reference>
<feature type="compositionally biased region" description="Basic and acidic residues" evidence="1">
    <location>
        <begin position="168"/>
        <end position="183"/>
    </location>
</feature>